<comment type="caution">
    <text evidence="1">The sequence shown here is derived from an EMBL/GenBank/DDBJ whole genome shotgun (WGS) entry which is preliminary data.</text>
</comment>
<gene>
    <name evidence="1" type="ORF">VAMP_12n247</name>
</gene>
<accession>A0ABS5QKP9</accession>
<dbReference type="Proteomes" id="UP000680365">
    <property type="component" value="Unassembled WGS sequence"/>
</dbReference>
<name>A0ABS5QKP9_9BACT</name>
<keyword evidence="2" id="KW-1185">Reference proteome</keyword>
<proteinExistence type="predicted"/>
<dbReference type="EMBL" id="JAEDAM010000008">
    <property type="protein sequence ID" value="MBS8121647.1"/>
    <property type="molecule type" value="Genomic_DNA"/>
</dbReference>
<dbReference type="RefSeq" id="WP_213348390.1">
    <property type="nucleotide sequence ID" value="NZ_JAEDAM010000008.1"/>
</dbReference>
<evidence type="ECO:0000313" key="2">
    <source>
        <dbReference type="Proteomes" id="UP000680365"/>
    </source>
</evidence>
<organism evidence="1 2">
    <name type="scientific">Candidatus Vampirococcus lugosii</name>
    <dbReference type="NCBI Taxonomy" id="2789015"/>
    <lineage>
        <taxon>Bacteria</taxon>
        <taxon>Candidatus Absconditibacteriota</taxon>
        <taxon>Vampirococcus</taxon>
    </lineage>
</organism>
<reference evidence="1 2" key="1">
    <citation type="journal article" date="2021" name="Nat. Commun.">
        <title>Reductive evolution and unique predatory mode in the CPR bacterium Vampirococcus lugosii.</title>
        <authorList>
            <person name="Moreira D."/>
            <person name="Zivanovic Y."/>
            <person name="Lopez-Archilla A.I."/>
            <person name="Iniesto M."/>
            <person name="Lopez-Garcia P."/>
        </authorList>
    </citation>
    <scope>NUCLEOTIDE SEQUENCE [LARGE SCALE GENOMIC DNA]</scope>
    <source>
        <strain evidence="1">Chiprana</strain>
    </source>
</reference>
<protein>
    <submittedName>
        <fullName evidence="1">Uncharacterized protein</fullName>
    </submittedName>
</protein>
<sequence length="576" mass="66831">MQNNISFTSEIIETKNGFCETIDKLLISEAFQKSFELILDKNLKYNKDYFLGILSKIKNNQNLEKSEKIDFIHFVSDKEIILTAEKIMLKLKIINFSLEEVKIFLEQYPVSKIIDNLIQKSKREIFETMEGDIVEKMVEYDDGELLIYKQIINNTDKYCIKKLGEKLKNEDFKFNVIFDVQEINGEIYSKVKIGEKQGYIKLGQENNTENLIKFDLVGNLQEINGEIYYEVKLGNIEGYIKLGNENGDILDIEYIKKINGNSNLEQQKDIKPKNEGLEIAVEYQNLDMKVFRKKIKNIYKYCTKNNGDSIEKKDFKFDGIWDLQEINGEIYYKAKLGSKEGYVKLGDEDNAENLIKFDLVGNLQEIYGEYFYKTKLGSKKGYIKLGDENNAENLIKFDLVGNLQEINGKYYYNVLLLHNKIQKGGYIKLGDENNAENLVKFDGVGNLQEINGEYYYIGKILSNKIQKEGYIKLGDEDNAENLVKFDGVGNLQEIDGEYYYIGKIGSKKGCIRLGDENNIQDLIKFNWVFNVEKRNGQIIYYASLGNHLGYVIYSESIFYFSKSKYGENKIELKNIK</sequence>
<evidence type="ECO:0000313" key="1">
    <source>
        <dbReference type="EMBL" id="MBS8121647.1"/>
    </source>
</evidence>